<dbReference type="AlphaFoldDB" id="G0UN58"/>
<feature type="region of interest" description="Disordered" evidence="1">
    <location>
        <begin position="1"/>
        <end position="28"/>
    </location>
</feature>
<proteinExistence type="predicted"/>
<reference evidence="2" key="1">
    <citation type="journal article" date="2012" name="Proc. Natl. Acad. Sci. U.S.A.">
        <title>Antigenic diversity is generated by distinct evolutionary mechanisms in African trypanosome species.</title>
        <authorList>
            <person name="Jackson A.P."/>
            <person name="Berry A."/>
            <person name="Aslett M."/>
            <person name="Allison H.C."/>
            <person name="Burton P."/>
            <person name="Vavrova-Anderson J."/>
            <person name="Brown R."/>
            <person name="Browne H."/>
            <person name="Corton N."/>
            <person name="Hauser H."/>
            <person name="Gamble J."/>
            <person name="Gilderthorp R."/>
            <person name="Marcello L."/>
            <person name="McQuillan J."/>
            <person name="Otto T.D."/>
            <person name="Quail M.A."/>
            <person name="Sanders M.J."/>
            <person name="van Tonder A."/>
            <person name="Ginger M.L."/>
            <person name="Field M.C."/>
            <person name="Barry J.D."/>
            <person name="Hertz-Fowler C."/>
            <person name="Berriman M."/>
        </authorList>
    </citation>
    <scope>NUCLEOTIDE SEQUENCE</scope>
    <source>
        <strain evidence="2">IL3000</strain>
    </source>
</reference>
<dbReference type="EMBL" id="HE575319">
    <property type="protein sequence ID" value="CCC90818.1"/>
    <property type="molecule type" value="Genomic_DNA"/>
</dbReference>
<evidence type="ECO:0000256" key="1">
    <source>
        <dbReference type="SAM" id="MobiDB-lite"/>
    </source>
</evidence>
<protein>
    <submittedName>
        <fullName evidence="2">Uncharacterized protein</fullName>
    </submittedName>
</protein>
<evidence type="ECO:0000313" key="2">
    <source>
        <dbReference type="EMBL" id="CCC90818.1"/>
    </source>
</evidence>
<gene>
    <name evidence="2" type="ORF">TCIL3000_6_440</name>
</gene>
<sequence>MYENYSSGSTNKNVEKSVGTTINGKGNKKKREIKVPPFCRVLLSQYTHGSFRDSFLSSFILFTHLLVRFPSAVGQPINLSFFCFLFPVPYPVSLSLPLSVLCCADVWLPFY</sequence>
<feature type="compositionally biased region" description="Polar residues" evidence="1">
    <location>
        <begin position="1"/>
        <end position="22"/>
    </location>
</feature>
<name>G0UN58_TRYCI</name>
<accession>G0UN58</accession>
<organism evidence="2">
    <name type="scientific">Trypanosoma congolense (strain IL3000)</name>
    <dbReference type="NCBI Taxonomy" id="1068625"/>
    <lineage>
        <taxon>Eukaryota</taxon>
        <taxon>Discoba</taxon>
        <taxon>Euglenozoa</taxon>
        <taxon>Kinetoplastea</taxon>
        <taxon>Metakinetoplastina</taxon>
        <taxon>Trypanosomatida</taxon>
        <taxon>Trypanosomatidae</taxon>
        <taxon>Trypanosoma</taxon>
        <taxon>Nannomonas</taxon>
    </lineage>
</organism>